<keyword evidence="5" id="KW-0694">RNA-binding</keyword>
<dbReference type="PROSITE" id="PS50102">
    <property type="entry name" value="RRM"/>
    <property type="match status" value="1"/>
</dbReference>
<dbReference type="InterPro" id="IPR000571">
    <property type="entry name" value="Znf_CCCH"/>
</dbReference>
<dbReference type="SUPFAM" id="SSF54928">
    <property type="entry name" value="RNA-binding domain, RBD"/>
    <property type="match status" value="1"/>
</dbReference>
<evidence type="ECO:0000313" key="10">
    <source>
        <dbReference type="Proteomes" id="UP000054805"/>
    </source>
</evidence>
<dbReference type="GO" id="GO:0003723">
    <property type="term" value="F:RNA binding"/>
    <property type="evidence" value="ECO:0007669"/>
    <property type="project" value="UniProtKB-UniRule"/>
</dbReference>
<keyword evidence="2" id="KW-0677">Repeat</keyword>
<gene>
    <name evidence="9" type="primary">Zrsr1</name>
    <name evidence="9" type="ORF">T4B_15425</name>
</gene>
<evidence type="ECO:0000256" key="3">
    <source>
        <dbReference type="ARBA" id="ARBA00022771"/>
    </source>
</evidence>
<dbReference type="GO" id="GO:0000398">
    <property type="term" value="P:mRNA splicing, via spliceosome"/>
    <property type="evidence" value="ECO:0007669"/>
    <property type="project" value="InterPro"/>
</dbReference>
<keyword evidence="10" id="KW-1185">Reference proteome</keyword>
<evidence type="ECO:0000256" key="2">
    <source>
        <dbReference type="ARBA" id="ARBA00022737"/>
    </source>
</evidence>
<dbReference type="AlphaFoldDB" id="A0A0V1IK23"/>
<evidence type="ECO:0000256" key="1">
    <source>
        <dbReference type="ARBA" id="ARBA00022723"/>
    </source>
</evidence>
<dbReference type="Proteomes" id="UP000054805">
    <property type="component" value="Unassembled WGS sequence"/>
</dbReference>
<accession>A0A0V1IK23</accession>
<dbReference type="SMART" id="SM00356">
    <property type="entry name" value="ZnF_C3H1"/>
    <property type="match status" value="2"/>
</dbReference>
<proteinExistence type="predicted"/>
<reference evidence="9 10" key="1">
    <citation type="submission" date="2015-01" db="EMBL/GenBank/DDBJ databases">
        <title>Evolution of Trichinella species and genotypes.</title>
        <authorList>
            <person name="Korhonen P.K."/>
            <person name="Edoardo P."/>
            <person name="Giuseppe L.R."/>
            <person name="Gasser R.B."/>
        </authorList>
    </citation>
    <scope>NUCLEOTIDE SEQUENCE [LARGE SCALE GENOMIC DNA]</scope>
    <source>
        <strain evidence="9">ISS588</strain>
    </source>
</reference>
<evidence type="ECO:0000259" key="8">
    <source>
        <dbReference type="PROSITE" id="PS50103"/>
    </source>
</evidence>
<dbReference type="InterPro" id="IPR009145">
    <property type="entry name" value="U2AF_small"/>
</dbReference>
<evidence type="ECO:0000256" key="6">
    <source>
        <dbReference type="PROSITE-ProRule" id="PRU00723"/>
    </source>
</evidence>
<evidence type="ECO:0000259" key="7">
    <source>
        <dbReference type="PROSITE" id="PS50102"/>
    </source>
</evidence>
<dbReference type="PROSITE" id="PS50103">
    <property type="entry name" value="ZF_C3H1"/>
    <property type="match status" value="2"/>
</dbReference>
<dbReference type="InterPro" id="IPR012677">
    <property type="entry name" value="Nucleotide-bd_a/b_plait_sf"/>
</dbReference>
<dbReference type="Gene3D" id="3.30.70.330">
    <property type="match status" value="1"/>
</dbReference>
<dbReference type="GO" id="GO:0089701">
    <property type="term" value="C:U2AF complex"/>
    <property type="evidence" value="ECO:0007669"/>
    <property type="project" value="InterPro"/>
</dbReference>
<dbReference type="PRINTS" id="PR01848">
    <property type="entry name" value="U2AUXFACTOR"/>
</dbReference>
<feature type="zinc finger region" description="C3H1-type" evidence="6">
    <location>
        <begin position="135"/>
        <end position="164"/>
    </location>
</feature>
<dbReference type="PANTHER" id="PTHR12620">
    <property type="entry name" value="U2 SNRNP AUXILIARY FACTOR, SMALL SUBUNIT"/>
    <property type="match status" value="1"/>
</dbReference>
<keyword evidence="4 6" id="KW-0862">Zinc</keyword>
<feature type="domain" description="C3H1-type" evidence="8">
    <location>
        <begin position="135"/>
        <end position="164"/>
    </location>
</feature>
<protein>
    <submittedName>
        <fullName evidence="9">U2 small nuclear ribonucleoprotein auxiliary factor 35 kDa subunit-related protein 1</fullName>
    </submittedName>
</protein>
<organism evidence="9 10">
    <name type="scientific">Trichinella pseudospiralis</name>
    <name type="common">Parasitic roundworm</name>
    <dbReference type="NCBI Taxonomy" id="6337"/>
    <lineage>
        <taxon>Eukaryota</taxon>
        <taxon>Metazoa</taxon>
        <taxon>Ecdysozoa</taxon>
        <taxon>Nematoda</taxon>
        <taxon>Enoplea</taxon>
        <taxon>Dorylaimia</taxon>
        <taxon>Trichinellida</taxon>
        <taxon>Trichinellidae</taxon>
        <taxon>Trichinella</taxon>
    </lineage>
</organism>
<dbReference type="GO" id="GO:0008270">
    <property type="term" value="F:zinc ion binding"/>
    <property type="evidence" value="ECO:0007669"/>
    <property type="project" value="UniProtKB-KW"/>
</dbReference>
<dbReference type="InterPro" id="IPR000504">
    <property type="entry name" value="RRM_dom"/>
</dbReference>
<dbReference type="EMBL" id="JYDS01000158">
    <property type="protein sequence ID" value="KRZ22957.1"/>
    <property type="molecule type" value="Genomic_DNA"/>
</dbReference>
<name>A0A0V1IK23_TRIPS</name>
<keyword evidence="1 6" id="KW-0479">Metal-binding</keyword>
<feature type="zinc finger region" description="C3H1-type" evidence="6">
    <location>
        <begin position="276"/>
        <end position="304"/>
    </location>
</feature>
<feature type="domain" description="RRM" evidence="7">
    <location>
        <begin position="168"/>
        <end position="280"/>
    </location>
</feature>
<keyword evidence="9" id="KW-0687">Ribonucleoprotein</keyword>
<evidence type="ECO:0000256" key="5">
    <source>
        <dbReference type="PROSITE-ProRule" id="PRU00176"/>
    </source>
</evidence>
<evidence type="ECO:0000256" key="4">
    <source>
        <dbReference type="ARBA" id="ARBA00022833"/>
    </source>
</evidence>
<dbReference type="InterPro" id="IPR035979">
    <property type="entry name" value="RBD_domain_sf"/>
</dbReference>
<comment type="caution">
    <text evidence="9">The sequence shown here is derived from an EMBL/GenBank/DDBJ whole genome shotgun (WGS) entry which is preliminary data.</text>
</comment>
<dbReference type="GO" id="GO:1990904">
    <property type="term" value="C:ribonucleoprotein complex"/>
    <property type="evidence" value="ECO:0007669"/>
    <property type="project" value="UniProtKB-KW"/>
</dbReference>
<evidence type="ECO:0000313" key="9">
    <source>
        <dbReference type="EMBL" id="KRZ22957.1"/>
    </source>
</evidence>
<feature type="non-terminal residue" evidence="9">
    <location>
        <position position="1"/>
    </location>
</feature>
<sequence>LMDHSNESMHVEETCSRKTPTLDWNALAKMKHKKRRAVIKKFKRSIRRQRRVANSSSTISDQTVCETSSVVIQSEYDEEEWLRRESVARAEFLKSNEQKNNNILSDASLVETINFGNIDRDVSLSAAEVPNVRIWNNKVSCPYFSRVGSCPHYPQSCTFLHELPEKSSTLLISNIFRHFALVEPCLNESSEEDVWLLYDKFELYQEFCDFFIDIEKQLKEFGKLKKLIVCQNTVRHLRGNVYVEYSKQDEARAAMVGLYGRWYNRMQIYPRLVSVNWTDALCNEFVRFKKCERNNTCYLLHPFQNPTSKRLALLRTMVCMRDGNKVTRLNKREKENFFFNDRFLLLNIVRYVGKVLFLGQIKTKFNNKIKKKSLKCKFDI</sequence>
<feature type="domain" description="C3H1-type" evidence="8">
    <location>
        <begin position="276"/>
        <end position="304"/>
    </location>
</feature>
<keyword evidence="3 6" id="KW-0863">Zinc-finger</keyword>